<dbReference type="EMBL" id="JACASE010000016">
    <property type="protein sequence ID" value="KAF6401629.1"/>
    <property type="molecule type" value="Genomic_DNA"/>
</dbReference>
<name>A0A7J8BSZ6_ROUAE</name>
<feature type="region of interest" description="Disordered" evidence="1">
    <location>
        <begin position="1"/>
        <end position="62"/>
    </location>
</feature>
<accession>A0A7J8BSZ6</accession>
<feature type="compositionally biased region" description="Basic and acidic residues" evidence="1">
    <location>
        <begin position="122"/>
        <end position="132"/>
    </location>
</feature>
<evidence type="ECO:0000313" key="3">
    <source>
        <dbReference type="Proteomes" id="UP000593571"/>
    </source>
</evidence>
<sequence>MSAGHSGRGGRGLCPPARLPRVDLGHLPRLPPPHQPRAARPRPPGDPPLPPAGTRPDWSHCPRFQARFPPVRWELLPRSWFPSGSSRELGEVGSRGSQASPPRRCPPGPRSPWARPTSARMPPRDPRSPGHRETAWAGCWFWVTEFRWPLGRRSPQHAVNHLVSPVGRASQGLPGSALVGGAWGGLLWHPEGLRVRAPWIKLLRVAPYLSPPGCSVPTSGVNNGRAGGGRRPVSPAAASLP</sequence>
<gene>
    <name evidence="2" type="ORF">HJG63_009666</name>
</gene>
<feature type="compositionally biased region" description="Gly residues" evidence="1">
    <location>
        <begin position="1"/>
        <end position="12"/>
    </location>
</feature>
<comment type="caution">
    <text evidence="2">The sequence shown here is derived from an EMBL/GenBank/DDBJ whole genome shotgun (WGS) entry which is preliminary data.</text>
</comment>
<feature type="region of interest" description="Disordered" evidence="1">
    <location>
        <begin position="216"/>
        <end position="241"/>
    </location>
</feature>
<keyword evidence="3" id="KW-1185">Reference proteome</keyword>
<protein>
    <submittedName>
        <fullName evidence="2">Uncharacterized protein</fullName>
    </submittedName>
</protein>
<proteinExistence type="predicted"/>
<feature type="region of interest" description="Disordered" evidence="1">
    <location>
        <begin position="84"/>
        <end position="132"/>
    </location>
</feature>
<dbReference type="AlphaFoldDB" id="A0A7J8BSZ6"/>
<evidence type="ECO:0000313" key="2">
    <source>
        <dbReference type="EMBL" id="KAF6401629.1"/>
    </source>
</evidence>
<dbReference type="Proteomes" id="UP000593571">
    <property type="component" value="Unassembled WGS sequence"/>
</dbReference>
<organism evidence="2 3">
    <name type="scientific">Rousettus aegyptiacus</name>
    <name type="common">Egyptian fruit bat</name>
    <name type="synonym">Pteropus aegyptiacus</name>
    <dbReference type="NCBI Taxonomy" id="9407"/>
    <lineage>
        <taxon>Eukaryota</taxon>
        <taxon>Metazoa</taxon>
        <taxon>Chordata</taxon>
        <taxon>Craniata</taxon>
        <taxon>Vertebrata</taxon>
        <taxon>Euteleostomi</taxon>
        <taxon>Mammalia</taxon>
        <taxon>Eutheria</taxon>
        <taxon>Laurasiatheria</taxon>
        <taxon>Chiroptera</taxon>
        <taxon>Yinpterochiroptera</taxon>
        <taxon>Pteropodoidea</taxon>
        <taxon>Pteropodidae</taxon>
        <taxon>Rousettinae</taxon>
        <taxon>Rousettus</taxon>
    </lineage>
</organism>
<feature type="compositionally biased region" description="Pro residues" evidence="1">
    <location>
        <begin position="29"/>
        <end position="53"/>
    </location>
</feature>
<reference evidence="2 3" key="1">
    <citation type="journal article" date="2020" name="Nature">
        <title>Six reference-quality genomes reveal evolution of bat adaptations.</title>
        <authorList>
            <person name="Jebb D."/>
            <person name="Huang Z."/>
            <person name="Pippel M."/>
            <person name="Hughes G.M."/>
            <person name="Lavrichenko K."/>
            <person name="Devanna P."/>
            <person name="Winkler S."/>
            <person name="Jermiin L.S."/>
            <person name="Skirmuntt E.C."/>
            <person name="Katzourakis A."/>
            <person name="Burkitt-Gray L."/>
            <person name="Ray D.A."/>
            <person name="Sullivan K.A.M."/>
            <person name="Roscito J.G."/>
            <person name="Kirilenko B.M."/>
            <person name="Davalos L.M."/>
            <person name="Corthals A.P."/>
            <person name="Power M.L."/>
            <person name="Jones G."/>
            <person name="Ransome R.D."/>
            <person name="Dechmann D.K.N."/>
            <person name="Locatelli A.G."/>
            <person name="Puechmaille S.J."/>
            <person name="Fedrigo O."/>
            <person name="Jarvis E.D."/>
            <person name="Hiller M."/>
            <person name="Vernes S.C."/>
            <person name="Myers E.W."/>
            <person name="Teeling E.C."/>
        </authorList>
    </citation>
    <scope>NUCLEOTIDE SEQUENCE [LARGE SCALE GENOMIC DNA]</scope>
    <source>
        <strain evidence="2">MRouAeg1</strain>
        <tissue evidence="2">Muscle</tissue>
    </source>
</reference>
<evidence type="ECO:0000256" key="1">
    <source>
        <dbReference type="SAM" id="MobiDB-lite"/>
    </source>
</evidence>